<dbReference type="SUPFAM" id="SSF54928">
    <property type="entry name" value="RNA-binding domain, RBD"/>
    <property type="match status" value="1"/>
</dbReference>
<dbReference type="InterPro" id="IPR023313">
    <property type="entry name" value="UBQ-conjugating_AS"/>
</dbReference>
<keyword evidence="17" id="KW-1185">Reference proteome</keyword>
<dbReference type="GO" id="GO:0004386">
    <property type="term" value="F:helicase activity"/>
    <property type="evidence" value="ECO:0007669"/>
    <property type="project" value="UniProtKB-KW"/>
</dbReference>
<evidence type="ECO:0000259" key="15">
    <source>
        <dbReference type="PROSITE" id="PS51061"/>
    </source>
</evidence>
<dbReference type="GO" id="GO:0016740">
    <property type="term" value="F:transferase activity"/>
    <property type="evidence" value="ECO:0007669"/>
    <property type="project" value="UniProtKB-KW"/>
</dbReference>
<dbReference type="InterPro" id="IPR001374">
    <property type="entry name" value="R3H_dom"/>
</dbReference>
<dbReference type="SUPFAM" id="SSF54495">
    <property type="entry name" value="UBC-like"/>
    <property type="match status" value="1"/>
</dbReference>
<keyword evidence="6" id="KW-0347">Helicase</keyword>
<dbReference type="InterPro" id="IPR016135">
    <property type="entry name" value="UBQ-conjugating_enzyme/RWD"/>
</dbReference>
<dbReference type="GO" id="GO:0016787">
    <property type="term" value="F:hydrolase activity"/>
    <property type="evidence" value="ECO:0007669"/>
    <property type="project" value="UniProtKB-KW"/>
</dbReference>
<feature type="region of interest" description="Disordered" evidence="12">
    <location>
        <begin position="557"/>
        <end position="609"/>
    </location>
</feature>
<dbReference type="InterPro" id="IPR012677">
    <property type="entry name" value="Nucleotide-bd_a/b_plait_sf"/>
</dbReference>
<dbReference type="CDD" id="cd23791">
    <property type="entry name" value="UBCc_UBE2C"/>
    <property type="match status" value="1"/>
</dbReference>
<accession>A0A0C2ZM80</accession>
<feature type="compositionally biased region" description="Polar residues" evidence="12">
    <location>
        <begin position="1"/>
        <end position="10"/>
    </location>
</feature>
<name>A0A0C2ZM80_9AGAM</name>
<dbReference type="GO" id="GO:0005524">
    <property type="term" value="F:ATP binding"/>
    <property type="evidence" value="ECO:0007669"/>
    <property type="project" value="UniProtKB-KW"/>
</dbReference>
<evidence type="ECO:0000256" key="10">
    <source>
        <dbReference type="PROSITE-ProRule" id="PRU00176"/>
    </source>
</evidence>
<evidence type="ECO:0000313" key="16">
    <source>
        <dbReference type="EMBL" id="KIM53722.1"/>
    </source>
</evidence>
<keyword evidence="9" id="KW-0539">Nucleus</keyword>
<dbReference type="InterPro" id="IPR000608">
    <property type="entry name" value="UBC"/>
</dbReference>
<dbReference type="EMBL" id="KN822173">
    <property type="protein sequence ID" value="KIM53722.1"/>
    <property type="molecule type" value="Genomic_DNA"/>
</dbReference>
<feature type="domain" description="R3H" evidence="15">
    <location>
        <begin position="611"/>
        <end position="675"/>
    </location>
</feature>
<dbReference type="SMART" id="SM00360">
    <property type="entry name" value="RRM"/>
    <property type="match status" value="1"/>
</dbReference>
<gene>
    <name evidence="16" type="ORF">SCLCIDRAFT_11507</name>
</gene>
<dbReference type="CDD" id="cd12253">
    <property type="entry name" value="RRM_PIN4_like"/>
    <property type="match status" value="1"/>
</dbReference>
<feature type="active site" description="Glycyl thioester intermediate" evidence="11">
    <location>
        <position position="110"/>
    </location>
</feature>
<evidence type="ECO:0000256" key="4">
    <source>
        <dbReference type="ARBA" id="ARBA00022786"/>
    </source>
</evidence>
<organism evidence="16 17">
    <name type="scientific">Scleroderma citrinum Foug A</name>
    <dbReference type="NCBI Taxonomy" id="1036808"/>
    <lineage>
        <taxon>Eukaryota</taxon>
        <taxon>Fungi</taxon>
        <taxon>Dikarya</taxon>
        <taxon>Basidiomycota</taxon>
        <taxon>Agaricomycotina</taxon>
        <taxon>Agaricomycetes</taxon>
        <taxon>Agaricomycetidae</taxon>
        <taxon>Boletales</taxon>
        <taxon>Sclerodermatineae</taxon>
        <taxon>Sclerodermataceae</taxon>
        <taxon>Scleroderma</taxon>
    </lineage>
</organism>
<evidence type="ECO:0000256" key="9">
    <source>
        <dbReference type="ARBA" id="ARBA00023242"/>
    </source>
</evidence>
<feature type="compositionally biased region" description="Polar residues" evidence="12">
    <location>
        <begin position="308"/>
        <end position="318"/>
    </location>
</feature>
<feature type="region of interest" description="Disordered" evidence="12">
    <location>
        <begin position="682"/>
        <end position="701"/>
    </location>
</feature>
<dbReference type="InterPro" id="IPR000504">
    <property type="entry name" value="RRM_dom"/>
</dbReference>
<evidence type="ECO:0000256" key="11">
    <source>
        <dbReference type="PROSITE-ProRule" id="PRU10133"/>
    </source>
</evidence>
<sequence length="831" mass="89616">MTMDQITTSLAPPRNTVKSAAAGAQADGPGSVTKRLSNELMTLMSAFPKNDSNLFEWAGTIEGAPGTIYAGLAFRISISFPSNYPYSAPTIKFDTPCYHPNVDLTGGAICLDILQDKWSAVYSVQTVLLSLQSLLGEPNNASPLNPDAASLWNNPDADVRDLNTHRRPQSLHFMPRRPPPSALRLFQGPLPPRSEPKHALPSRPCPSFYPAGSIAHRLDLTMMPVRAPVAAGSRKRMRGPWDSSSSIELHVDVDSLLAVPKPVVASMATPGSSSSTLTPFTTSPRGVSQVQVMSASPAPPDISALSLAPQSTLPQQPQRLHDTHEFDGPATSPGRAPYYFSSSPQIPLQSQYNPPGMSASPFKIKPAVRSGLPTQWLENSIPVPENRSLSPNNNSDFSSSGGSPPMGHLAPAIAPTTPTQNGEDEIIPTAIVIKNIPFNVKRETLLDIIASLSIPSPYAFNYHLDQQGSFRGLAFANFRQPSDADAVVAALNGFEVQGRKLRVEYKKVLQAGEKERIEREKALRRMRSMQMEKEQQAAQQIPYDDFGPISPLQFTPQRSFSSGTCQQQYSPPPIPPLPTQGLGSATTPPLAPTTPSSSDKAASSNELDLNDPSTLEIYSRILLFKDDPMRDELAFSRTLAPKQRRVVHLIAQKLGVYHYSVGEGEDRYAVVTRIDPNRFQRTQPSTLSRAPSAYLSPSTSQNQLASTLRMKKSMPDMKTLHTQAPRLMTRASNGNIREGYATIASPSRRSPGGFGSLFGSNSGFGGSAIPPVPSLPSSVMGSINGGLSESGVVRQPRGPGIGGFGARRATNTDVQARSTGLEARTHEPLEI</sequence>
<dbReference type="InterPro" id="IPR034069">
    <property type="entry name" value="R3H_Cip2"/>
</dbReference>
<evidence type="ECO:0000259" key="13">
    <source>
        <dbReference type="PROSITE" id="PS50102"/>
    </source>
</evidence>
<dbReference type="SMART" id="SM00393">
    <property type="entry name" value="R3H"/>
    <property type="match status" value="1"/>
</dbReference>
<dbReference type="PROSITE" id="PS50127">
    <property type="entry name" value="UBC_2"/>
    <property type="match status" value="1"/>
</dbReference>
<evidence type="ECO:0000256" key="3">
    <source>
        <dbReference type="ARBA" id="ARBA00022741"/>
    </source>
</evidence>
<feature type="domain" description="RRM" evidence="13">
    <location>
        <begin position="429"/>
        <end position="508"/>
    </location>
</feature>
<dbReference type="GO" id="GO:0003677">
    <property type="term" value="F:DNA binding"/>
    <property type="evidence" value="ECO:0007669"/>
    <property type="project" value="UniProtKB-ARBA"/>
</dbReference>
<feature type="region of interest" description="Disordered" evidence="12">
    <location>
        <begin position="1"/>
        <end position="31"/>
    </location>
</feature>
<keyword evidence="4" id="KW-0833">Ubl conjugation pathway</keyword>
<evidence type="ECO:0000256" key="12">
    <source>
        <dbReference type="SAM" id="MobiDB-lite"/>
    </source>
</evidence>
<comment type="subcellular location">
    <subcellularLocation>
        <location evidence="1">Nucleus</location>
    </subcellularLocation>
</comment>
<feature type="compositionally biased region" description="Polar residues" evidence="12">
    <location>
        <begin position="599"/>
        <end position="609"/>
    </location>
</feature>
<dbReference type="Pfam" id="PF01424">
    <property type="entry name" value="R3H"/>
    <property type="match status" value="1"/>
</dbReference>
<dbReference type="PROSITE" id="PS00183">
    <property type="entry name" value="UBC_1"/>
    <property type="match status" value="1"/>
</dbReference>
<keyword evidence="3" id="KW-0547">Nucleotide-binding</keyword>
<dbReference type="FunFam" id="3.30.1370.50:FF:000002">
    <property type="entry name" value="Immunoglobulin mu DNA-binding protein 2"/>
    <property type="match status" value="1"/>
</dbReference>
<evidence type="ECO:0000259" key="14">
    <source>
        <dbReference type="PROSITE" id="PS50127"/>
    </source>
</evidence>
<reference evidence="17" key="2">
    <citation type="submission" date="2015-01" db="EMBL/GenBank/DDBJ databases">
        <title>Evolutionary Origins and Diversification of the Mycorrhizal Mutualists.</title>
        <authorList>
            <consortium name="DOE Joint Genome Institute"/>
            <consortium name="Mycorrhizal Genomics Consortium"/>
            <person name="Kohler A."/>
            <person name="Kuo A."/>
            <person name="Nagy L.G."/>
            <person name="Floudas D."/>
            <person name="Copeland A."/>
            <person name="Barry K.W."/>
            <person name="Cichocki N."/>
            <person name="Veneault-Fourrey C."/>
            <person name="LaButti K."/>
            <person name="Lindquist E.A."/>
            <person name="Lipzen A."/>
            <person name="Lundell T."/>
            <person name="Morin E."/>
            <person name="Murat C."/>
            <person name="Riley R."/>
            <person name="Ohm R."/>
            <person name="Sun H."/>
            <person name="Tunlid A."/>
            <person name="Henrissat B."/>
            <person name="Grigoriev I.V."/>
            <person name="Hibbett D.S."/>
            <person name="Martin F."/>
        </authorList>
    </citation>
    <scope>NUCLEOTIDE SEQUENCE [LARGE SCALE GENOMIC DNA]</scope>
    <source>
        <strain evidence="17">Foug A</strain>
    </source>
</reference>
<dbReference type="InterPro" id="IPR036867">
    <property type="entry name" value="R3H_dom_sf"/>
</dbReference>
<dbReference type="Pfam" id="PF00179">
    <property type="entry name" value="UQ_con"/>
    <property type="match status" value="1"/>
</dbReference>
<feature type="compositionally biased region" description="Polar residues" evidence="12">
    <location>
        <begin position="557"/>
        <end position="569"/>
    </location>
</feature>
<feature type="compositionally biased region" description="Low complexity" evidence="12">
    <location>
        <begin position="584"/>
        <end position="598"/>
    </location>
</feature>
<evidence type="ECO:0000256" key="8">
    <source>
        <dbReference type="ARBA" id="ARBA00022884"/>
    </source>
</evidence>
<dbReference type="InterPro" id="IPR035979">
    <property type="entry name" value="RBD_domain_sf"/>
</dbReference>
<evidence type="ECO:0000256" key="2">
    <source>
        <dbReference type="ARBA" id="ARBA00022679"/>
    </source>
</evidence>
<dbReference type="InParanoid" id="A0A0C2ZM80"/>
<feature type="region of interest" description="Disordered" evidence="12">
    <location>
        <begin position="170"/>
        <end position="203"/>
    </location>
</feature>
<dbReference type="OrthoDB" id="434258at2759"/>
<evidence type="ECO:0000256" key="5">
    <source>
        <dbReference type="ARBA" id="ARBA00022801"/>
    </source>
</evidence>
<dbReference type="Pfam" id="PF00076">
    <property type="entry name" value="RRM_1"/>
    <property type="match status" value="1"/>
</dbReference>
<feature type="compositionally biased region" description="Low complexity" evidence="12">
    <location>
        <begin position="269"/>
        <end position="284"/>
    </location>
</feature>
<evidence type="ECO:0000256" key="6">
    <source>
        <dbReference type="ARBA" id="ARBA00022806"/>
    </source>
</evidence>
<dbReference type="Gene3D" id="3.30.70.330">
    <property type="match status" value="1"/>
</dbReference>
<keyword evidence="7" id="KW-0067">ATP-binding</keyword>
<dbReference type="STRING" id="1036808.A0A0C2ZM80"/>
<feature type="compositionally biased region" description="Polar residues" evidence="12">
    <location>
        <begin position="340"/>
        <end position="353"/>
    </location>
</feature>
<evidence type="ECO:0000256" key="7">
    <source>
        <dbReference type="ARBA" id="ARBA00022840"/>
    </source>
</evidence>
<dbReference type="InterPro" id="IPR034186">
    <property type="entry name" value="PIN4-like_RRM"/>
</dbReference>
<evidence type="ECO:0008006" key="18">
    <source>
        <dbReference type="Google" id="ProtNLM"/>
    </source>
</evidence>
<feature type="region of interest" description="Disordered" evidence="12">
    <location>
        <begin position="267"/>
        <end position="359"/>
    </location>
</feature>
<feature type="region of interest" description="Disordered" evidence="12">
    <location>
        <begin position="382"/>
        <end position="421"/>
    </location>
</feature>
<feature type="region of interest" description="Disordered" evidence="12">
    <location>
        <begin position="784"/>
        <end position="831"/>
    </location>
</feature>
<dbReference type="HOGENOM" id="CLU_341358_0_0_1"/>
<dbReference type="InterPro" id="IPR050113">
    <property type="entry name" value="Ub_conjugating_enzyme"/>
</dbReference>
<dbReference type="SMART" id="SM00212">
    <property type="entry name" value="UBCc"/>
    <property type="match status" value="1"/>
</dbReference>
<keyword evidence="5" id="KW-0378">Hydrolase</keyword>
<dbReference type="Gene3D" id="3.30.1370.50">
    <property type="entry name" value="R3H-like domain"/>
    <property type="match status" value="1"/>
</dbReference>
<protein>
    <recommendedName>
        <fullName evidence="18">UBC core domain-containing protein</fullName>
    </recommendedName>
</protein>
<reference evidence="16 17" key="1">
    <citation type="submission" date="2014-04" db="EMBL/GenBank/DDBJ databases">
        <authorList>
            <consortium name="DOE Joint Genome Institute"/>
            <person name="Kuo A."/>
            <person name="Kohler A."/>
            <person name="Nagy L.G."/>
            <person name="Floudas D."/>
            <person name="Copeland A."/>
            <person name="Barry K.W."/>
            <person name="Cichocki N."/>
            <person name="Veneault-Fourrey C."/>
            <person name="LaButti K."/>
            <person name="Lindquist E.A."/>
            <person name="Lipzen A."/>
            <person name="Lundell T."/>
            <person name="Morin E."/>
            <person name="Murat C."/>
            <person name="Sun H."/>
            <person name="Tunlid A."/>
            <person name="Henrissat B."/>
            <person name="Grigoriev I.V."/>
            <person name="Hibbett D.S."/>
            <person name="Martin F."/>
            <person name="Nordberg H.P."/>
            <person name="Cantor M.N."/>
            <person name="Hua S.X."/>
        </authorList>
    </citation>
    <scope>NUCLEOTIDE SEQUENCE [LARGE SCALE GENOMIC DNA]</scope>
    <source>
        <strain evidence="16 17">Foug A</strain>
    </source>
</reference>
<feature type="compositionally biased region" description="Low complexity" evidence="12">
    <location>
        <begin position="388"/>
        <end position="407"/>
    </location>
</feature>
<proteinExistence type="predicted"/>
<dbReference type="GO" id="GO:0005634">
    <property type="term" value="C:nucleus"/>
    <property type="evidence" value="ECO:0007669"/>
    <property type="project" value="UniProtKB-SubCell"/>
</dbReference>
<dbReference type="PROSITE" id="PS51061">
    <property type="entry name" value="R3H"/>
    <property type="match status" value="1"/>
</dbReference>
<feature type="compositionally biased region" description="Polar residues" evidence="12">
    <location>
        <begin position="809"/>
        <end position="818"/>
    </location>
</feature>
<dbReference type="Proteomes" id="UP000053989">
    <property type="component" value="Unassembled WGS sequence"/>
</dbReference>
<dbReference type="AlphaFoldDB" id="A0A0C2ZM80"/>
<evidence type="ECO:0000256" key="1">
    <source>
        <dbReference type="ARBA" id="ARBA00004123"/>
    </source>
</evidence>
<dbReference type="PANTHER" id="PTHR24067">
    <property type="entry name" value="UBIQUITIN-CONJUGATING ENZYME E2"/>
    <property type="match status" value="1"/>
</dbReference>
<dbReference type="Gene3D" id="3.10.110.10">
    <property type="entry name" value="Ubiquitin Conjugating Enzyme"/>
    <property type="match status" value="1"/>
</dbReference>
<feature type="compositionally biased region" description="Polar residues" evidence="12">
    <location>
        <begin position="285"/>
        <end position="294"/>
    </location>
</feature>
<evidence type="ECO:0000313" key="17">
    <source>
        <dbReference type="Proteomes" id="UP000053989"/>
    </source>
</evidence>
<dbReference type="GO" id="GO:0003723">
    <property type="term" value="F:RNA binding"/>
    <property type="evidence" value="ECO:0007669"/>
    <property type="project" value="UniProtKB-UniRule"/>
</dbReference>
<keyword evidence="2" id="KW-0808">Transferase</keyword>
<dbReference type="PROSITE" id="PS50102">
    <property type="entry name" value="RRM"/>
    <property type="match status" value="1"/>
</dbReference>
<dbReference type="SUPFAM" id="SSF82708">
    <property type="entry name" value="R3H domain"/>
    <property type="match status" value="1"/>
</dbReference>
<keyword evidence="8 10" id="KW-0694">RNA-binding</keyword>
<feature type="domain" description="UBC core" evidence="14">
    <location>
        <begin position="31"/>
        <end position="171"/>
    </location>
</feature>
<dbReference type="CDD" id="cd02639">
    <property type="entry name" value="R3H_RRM"/>
    <property type="match status" value="1"/>
</dbReference>